<keyword evidence="1" id="KW-0812">Transmembrane</keyword>
<name>A0A8K0UQK4_9AGAR</name>
<keyword evidence="1" id="KW-1133">Transmembrane helix</keyword>
<comment type="caution">
    <text evidence="2">The sequence shown here is derived from an EMBL/GenBank/DDBJ whole genome shotgun (WGS) entry which is preliminary data.</text>
</comment>
<keyword evidence="1" id="KW-0472">Membrane</keyword>
<sequence length="99" mass="10662">MPSVEAAFSDFFKAITAIVSALINSVLSVFHAFFALGQEVLGSVLHLFHALFSLVTDLTSSMVGFVIANFFAIVLIGGVAYWYTQRSPGTTTRSGKKRA</sequence>
<dbReference type="EMBL" id="JAEVFJ010000015">
    <property type="protein sequence ID" value="KAH8100534.1"/>
    <property type="molecule type" value="Genomic_DNA"/>
</dbReference>
<evidence type="ECO:0000313" key="3">
    <source>
        <dbReference type="Proteomes" id="UP000813824"/>
    </source>
</evidence>
<evidence type="ECO:0000313" key="2">
    <source>
        <dbReference type="EMBL" id="KAH8100534.1"/>
    </source>
</evidence>
<protein>
    <submittedName>
        <fullName evidence="2">Uncharacterized protein</fullName>
    </submittedName>
</protein>
<dbReference type="AlphaFoldDB" id="A0A8K0UQK4"/>
<accession>A0A8K0UQK4</accession>
<feature type="transmembrane region" description="Helical" evidence="1">
    <location>
        <begin position="12"/>
        <end position="33"/>
    </location>
</feature>
<dbReference type="Proteomes" id="UP000813824">
    <property type="component" value="Unassembled WGS sequence"/>
</dbReference>
<proteinExistence type="predicted"/>
<keyword evidence="3" id="KW-1185">Reference proteome</keyword>
<evidence type="ECO:0000256" key="1">
    <source>
        <dbReference type="SAM" id="Phobius"/>
    </source>
</evidence>
<reference evidence="2" key="1">
    <citation type="journal article" date="2021" name="New Phytol.">
        <title>Evolutionary innovations through gain and loss of genes in the ectomycorrhizal Boletales.</title>
        <authorList>
            <person name="Wu G."/>
            <person name="Miyauchi S."/>
            <person name="Morin E."/>
            <person name="Kuo A."/>
            <person name="Drula E."/>
            <person name="Varga T."/>
            <person name="Kohler A."/>
            <person name="Feng B."/>
            <person name="Cao Y."/>
            <person name="Lipzen A."/>
            <person name="Daum C."/>
            <person name="Hundley H."/>
            <person name="Pangilinan J."/>
            <person name="Johnson J."/>
            <person name="Barry K."/>
            <person name="LaButti K."/>
            <person name="Ng V."/>
            <person name="Ahrendt S."/>
            <person name="Min B."/>
            <person name="Choi I.G."/>
            <person name="Park H."/>
            <person name="Plett J.M."/>
            <person name="Magnuson J."/>
            <person name="Spatafora J.W."/>
            <person name="Nagy L.G."/>
            <person name="Henrissat B."/>
            <person name="Grigoriev I.V."/>
            <person name="Yang Z.L."/>
            <person name="Xu J."/>
            <person name="Martin F.M."/>
        </authorList>
    </citation>
    <scope>NUCLEOTIDE SEQUENCE</scope>
    <source>
        <strain evidence="2">KKN 215</strain>
    </source>
</reference>
<organism evidence="2 3">
    <name type="scientific">Cristinia sonorae</name>
    <dbReference type="NCBI Taxonomy" id="1940300"/>
    <lineage>
        <taxon>Eukaryota</taxon>
        <taxon>Fungi</taxon>
        <taxon>Dikarya</taxon>
        <taxon>Basidiomycota</taxon>
        <taxon>Agaricomycotina</taxon>
        <taxon>Agaricomycetes</taxon>
        <taxon>Agaricomycetidae</taxon>
        <taxon>Agaricales</taxon>
        <taxon>Pleurotineae</taxon>
        <taxon>Stephanosporaceae</taxon>
        <taxon>Cristinia</taxon>
    </lineage>
</organism>
<dbReference type="OrthoDB" id="2561686at2759"/>
<feature type="transmembrane region" description="Helical" evidence="1">
    <location>
        <begin position="62"/>
        <end position="83"/>
    </location>
</feature>
<gene>
    <name evidence="2" type="ORF">BXZ70DRAFT_155942</name>
</gene>